<keyword evidence="1" id="KW-0732">Signal</keyword>
<feature type="non-terminal residue" evidence="2">
    <location>
        <position position="49"/>
    </location>
</feature>
<accession>A0A1A8C2C8</accession>
<evidence type="ECO:0000256" key="1">
    <source>
        <dbReference type="SAM" id="SignalP"/>
    </source>
</evidence>
<reference evidence="2" key="2">
    <citation type="submission" date="2016-06" db="EMBL/GenBank/DDBJ databases">
        <title>The genome of a short-lived fish provides insights into sex chromosome evolution and the genetic control of aging.</title>
        <authorList>
            <person name="Reichwald K."/>
            <person name="Felder M."/>
            <person name="Petzold A."/>
            <person name="Koch P."/>
            <person name="Groth M."/>
            <person name="Platzer M."/>
        </authorList>
    </citation>
    <scope>NUCLEOTIDE SEQUENCE</scope>
    <source>
        <tissue evidence="2">Brain</tissue>
    </source>
</reference>
<gene>
    <name evidence="2" type="primary">CU459095.1</name>
</gene>
<dbReference type="EMBL" id="HADZ01009070">
    <property type="protein sequence ID" value="SBP73011.1"/>
    <property type="molecule type" value="Transcribed_RNA"/>
</dbReference>
<feature type="chain" id="PRO_5008367226" evidence="1">
    <location>
        <begin position="27"/>
        <end position="49"/>
    </location>
</feature>
<evidence type="ECO:0000313" key="2">
    <source>
        <dbReference type="EMBL" id="SBP73011.1"/>
    </source>
</evidence>
<dbReference type="AlphaFoldDB" id="A0A1A8C2C8"/>
<organism evidence="2">
    <name type="scientific">Nothobranchius kadleci</name>
    <name type="common">African annual killifish</name>
    <dbReference type="NCBI Taxonomy" id="1051664"/>
    <lineage>
        <taxon>Eukaryota</taxon>
        <taxon>Metazoa</taxon>
        <taxon>Chordata</taxon>
        <taxon>Craniata</taxon>
        <taxon>Vertebrata</taxon>
        <taxon>Euteleostomi</taxon>
        <taxon>Actinopterygii</taxon>
        <taxon>Neopterygii</taxon>
        <taxon>Teleostei</taxon>
        <taxon>Neoteleostei</taxon>
        <taxon>Acanthomorphata</taxon>
        <taxon>Ovalentaria</taxon>
        <taxon>Atherinomorphae</taxon>
        <taxon>Cyprinodontiformes</taxon>
        <taxon>Nothobranchiidae</taxon>
        <taxon>Nothobranchius</taxon>
    </lineage>
</organism>
<feature type="signal peptide" evidence="1">
    <location>
        <begin position="1"/>
        <end position="26"/>
    </location>
</feature>
<reference evidence="2" key="1">
    <citation type="submission" date="2016-05" db="EMBL/GenBank/DDBJ databases">
        <authorList>
            <person name="Lavstsen T."/>
            <person name="Jespersen J.S."/>
        </authorList>
    </citation>
    <scope>NUCLEOTIDE SEQUENCE</scope>
    <source>
        <tissue evidence="2">Brain</tissue>
    </source>
</reference>
<feature type="non-terminal residue" evidence="2">
    <location>
        <position position="1"/>
    </location>
</feature>
<proteinExistence type="predicted"/>
<sequence>ERSRVWGQQQQMICLLWSLAWRDTGATYVVQNIRGHDGTGVINTDLLQV</sequence>
<protein>
    <submittedName>
        <fullName evidence="2">Uncharacterized protein</fullName>
    </submittedName>
</protein>
<name>A0A1A8C2C8_NOTKA</name>